<dbReference type="SMART" id="SM00248">
    <property type="entry name" value="ANK"/>
    <property type="match status" value="3"/>
</dbReference>
<evidence type="ECO:0000256" key="4">
    <source>
        <dbReference type="SAM" id="MobiDB-lite"/>
    </source>
</evidence>
<feature type="compositionally biased region" description="Low complexity" evidence="4">
    <location>
        <begin position="682"/>
        <end position="692"/>
    </location>
</feature>
<feature type="compositionally biased region" description="Polar residues" evidence="4">
    <location>
        <begin position="516"/>
        <end position="585"/>
    </location>
</feature>
<feature type="region of interest" description="Disordered" evidence="4">
    <location>
        <begin position="153"/>
        <end position="173"/>
    </location>
</feature>
<dbReference type="PANTHER" id="PTHR24171">
    <property type="entry name" value="ANKYRIN REPEAT DOMAIN-CONTAINING PROTEIN 39-RELATED"/>
    <property type="match status" value="1"/>
</dbReference>
<evidence type="ECO:0000256" key="1">
    <source>
        <dbReference type="ARBA" id="ARBA00022737"/>
    </source>
</evidence>
<dbReference type="PANTHER" id="PTHR24171:SF11">
    <property type="entry name" value="26S PROTEASOME NON-ATPASE REGULATORY SUBUNIT 10"/>
    <property type="match status" value="1"/>
</dbReference>
<evidence type="ECO:0000256" key="3">
    <source>
        <dbReference type="PROSITE-ProRule" id="PRU00023"/>
    </source>
</evidence>
<dbReference type="SUPFAM" id="SSF48403">
    <property type="entry name" value="Ankyrin repeat"/>
    <property type="match status" value="1"/>
</dbReference>
<keyword evidence="5" id="KW-1185">Reference proteome</keyword>
<protein>
    <submittedName>
        <fullName evidence="6">Ankyrin repeat domain-containing protein 6-like</fullName>
    </submittedName>
</protein>
<dbReference type="PROSITE" id="PS50088">
    <property type="entry name" value="ANK_REPEAT"/>
    <property type="match status" value="1"/>
</dbReference>
<dbReference type="RefSeq" id="XP_006815983.1">
    <property type="nucleotide sequence ID" value="XM_006815920.1"/>
</dbReference>
<dbReference type="InterPro" id="IPR002110">
    <property type="entry name" value="Ankyrin_rpt"/>
</dbReference>
<accession>A0ABM0M7J2</accession>
<proteinExistence type="predicted"/>
<feature type="compositionally biased region" description="Basic and acidic residues" evidence="4">
    <location>
        <begin position="391"/>
        <end position="405"/>
    </location>
</feature>
<evidence type="ECO:0000313" key="6">
    <source>
        <dbReference type="RefSeq" id="XP_006815983.1"/>
    </source>
</evidence>
<name>A0ABM0M7J2_SACKO</name>
<feature type="region of interest" description="Disordered" evidence="4">
    <location>
        <begin position="314"/>
        <end position="336"/>
    </location>
</feature>
<sequence length="788" mass="87039">MSTPLGGQLSDKLRLAASKGQTGKIKELIESGATFDPDKAGRTPLHLAVTDGHVEAIKALIEEGCPVDRQDQVNGNTALHEASWNGYSKSVDVIVNYGRANLHAGNRRGRHGLSVTDAPRTGFGPPWQPEGQMSWQQQAWNQWSWQQQLEQEYRNSPHTRARESHSCERDMPRRRQPDAEYYRDEYGNIRQRPLPSNCDCSPHLRRLENQLEATKEKFLYEIDSAKQMMEDKMAYFDKKMAHQSGCLDQLCRERMAAERTECLHRIDRRAQKEQAEFERRSTVRINALRRELKHWFEERFKHFENKYGVDVGPFNDLDGPINDRTSDPGQDDLEEFDEPGASLLRSKSEGVLSVPDPITATRTLQEVRYAKAKPIENIAQTLVLEEDSTASDEKDHRPEKPEKPPKPPKPLPPPRTVGVSITPETGAIPKRNEGNPRSPTLREAGDPVSHAYHYGNAASQQSPGMLTSNTPNQSGNTGTPQSLYSRSQGVYQTGNVGTSTSWKPGNSVSPGIHGPRNQTSYPPANAGTSHTWKTGNYPSQPRNPSQLQRTPPQPRNPSQLQGTPPQPRNPSQYQGTPPQPRNLSQYKGDARTNAPPPYGNPRSSQPPPYGSHGHPSPVMSTFQPLNKSSNMQSSPRANISPITVNMSLANRSPPSRDSPVMSSPGSSNSPFPINGLRTPNNRDSIGSTSSSSRSRREPIDSSLAMALLDESAPSTGAPSPIPLQPDAADRRARPVSTVEVRPTQNNSLYTASGKPRPNSEHIAHSPGEQVTPKSPAEKQNGGPHYAVL</sequence>
<dbReference type="Pfam" id="PF12796">
    <property type="entry name" value="Ank_2"/>
    <property type="match status" value="1"/>
</dbReference>
<dbReference type="Gene3D" id="1.25.40.20">
    <property type="entry name" value="Ankyrin repeat-containing domain"/>
    <property type="match status" value="1"/>
</dbReference>
<dbReference type="PROSITE" id="PS50297">
    <property type="entry name" value="ANK_REP_REGION"/>
    <property type="match status" value="1"/>
</dbReference>
<organism evidence="5 6">
    <name type="scientific">Saccoglossus kowalevskii</name>
    <name type="common">Acorn worm</name>
    <dbReference type="NCBI Taxonomy" id="10224"/>
    <lineage>
        <taxon>Eukaryota</taxon>
        <taxon>Metazoa</taxon>
        <taxon>Hemichordata</taxon>
        <taxon>Enteropneusta</taxon>
        <taxon>Harrimaniidae</taxon>
        <taxon>Saccoglossus</taxon>
    </lineage>
</organism>
<keyword evidence="1" id="KW-0677">Repeat</keyword>
<feature type="compositionally biased region" description="Polar residues" evidence="4">
    <location>
        <begin position="457"/>
        <end position="509"/>
    </location>
</feature>
<dbReference type="Proteomes" id="UP000694865">
    <property type="component" value="Unplaced"/>
</dbReference>
<evidence type="ECO:0000313" key="5">
    <source>
        <dbReference type="Proteomes" id="UP000694865"/>
    </source>
</evidence>
<keyword evidence="2 3" id="KW-0040">ANK repeat</keyword>
<feature type="compositionally biased region" description="Low complexity" evidence="4">
    <location>
        <begin position="655"/>
        <end position="672"/>
    </location>
</feature>
<dbReference type="InterPro" id="IPR036770">
    <property type="entry name" value="Ankyrin_rpt-contain_sf"/>
</dbReference>
<feature type="region of interest" description="Disordered" evidence="4">
    <location>
        <begin position="381"/>
        <end position="788"/>
    </location>
</feature>
<dbReference type="GeneID" id="102806623"/>
<evidence type="ECO:0000256" key="2">
    <source>
        <dbReference type="ARBA" id="ARBA00023043"/>
    </source>
</evidence>
<feature type="repeat" description="ANK" evidence="3">
    <location>
        <begin position="40"/>
        <end position="72"/>
    </location>
</feature>
<gene>
    <name evidence="6" type="primary">LOC102806623</name>
</gene>
<feature type="compositionally biased region" description="Pro residues" evidence="4">
    <location>
        <begin position="594"/>
        <end position="609"/>
    </location>
</feature>
<feature type="compositionally biased region" description="Polar residues" evidence="4">
    <location>
        <begin position="618"/>
        <end position="653"/>
    </location>
</feature>
<reference evidence="6" key="1">
    <citation type="submission" date="2025-08" db="UniProtKB">
        <authorList>
            <consortium name="RefSeq"/>
        </authorList>
    </citation>
    <scope>IDENTIFICATION</scope>
    <source>
        <tissue evidence="6">Testes</tissue>
    </source>
</reference>